<sequence>MRLRLREHRPRLDGRVHRVLQPRSPLEQTVLADVVGRWTPLVGDQDGLARLAALFALAARSRFSVLYVPLRQNRKLADWAFAANALDLVLVHHSLGLRRSAWPELRRRLGTGRPITVDTDEHRWQHVRLTAERWTHADFRDRLLPAAHAETLFLAGSRPVFRDAAGELAWAAGNGHRHRRGRRGLPVGLTSLTPLVEPRAGRELDVVYLDTRAGRSLR</sequence>
<protein>
    <submittedName>
        <fullName evidence="1">Uncharacterized protein</fullName>
    </submittedName>
</protein>
<organism evidence="1 2">
    <name type="scientific">Marinactinospora rubrisoli</name>
    <dbReference type="NCBI Taxonomy" id="2715399"/>
    <lineage>
        <taxon>Bacteria</taxon>
        <taxon>Bacillati</taxon>
        <taxon>Actinomycetota</taxon>
        <taxon>Actinomycetes</taxon>
        <taxon>Streptosporangiales</taxon>
        <taxon>Nocardiopsidaceae</taxon>
        <taxon>Marinactinospora</taxon>
    </lineage>
</organism>
<proteinExistence type="predicted"/>
<evidence type="ECO:0000313" key="2">
    <source>
        <dbReference type="Proteomes" id="UP001596540"/>
    </source>
</evidence>
<gene>
    <name evidence="1" type="ORF">ACFQRF_23600</name>
</gene>
<dbReference type="EMBL" id="JBHTBH010000013">
    <property type="protein sequence ID" value="MFC7330721.1"/>
    <property type="molecule type" value="Genomic_DNA"/>
</dbReference>
<evidence type="ECO:0000313" key="1">
    <source>
        <dbReference type="EMBL" id="MFC7330721.1"/>
    </source>
</evidence>
<reference evidence="2" key="1">
    <citation type="journal article" date="2019" name="Int. J. Syst. Evol. Microbiol.">
        <title>The Global Catalogue of Microorganisms (GCM) 10K type strain sequencing project: providing services to taxonomists for standard genome sequencing and annotation.</title>
        <authorList>
            <consortium name="The Broad Institute Genomics Platform"/>
            <consortium name="The Broad Institute Genome Sequencing Center for Infectious Disease"/>
            <person name="Wu L."/>
            <person name="Ma J."/>
        </authorList>
    </citation>
    <scope>NUCLEOTIDE SEQUENCE [LARGE SCALE GENOMIC DNA]</scope>
    <source>
        <strain evidence="2">CGMCC 4.7382</strain>
    </source>
</reference>
<accession>A0ABW2KL34</accession>
<dbReference type="RefSeq" id="WP_379873366.1">
    <property type="nucleotide sequence ID" value="NZ_JBHTBH010000013.1"/>
</dbReference>
<keyword evidence="2" id="KW-1185">Reference proteome</keyword>
<dbReference type="Proteomes" id="UP001596540">
    <property type="component" value="Unassembled WGS sequence"/>
</dbReference>
<comment type="caution">
    <text evidence="1">The sequence shown here is derived from an EMBL/GenBank/DDBJ whole genome shotgun (WGS) entry which is preliminary data.</text>
</comment>
<name>A0ABW2KL34_9ACTN</name>